<comment type="function">
    <text evidence="4">Formation of pseudouridine at positions 38, 39 and 40 in the anticodon stem and loop of transfer RNAs.</text>
</comment>
<evidence type="ECO:0000256" key="3">
    <source>
        <dbReference type="ARBA" id="ARBA00023235"/>
    </source>
</evidence>
<dbReference type="PIRSF" id="PIRSF001430">
    <property type="entry name" value="tRNA_psdUrid_synth"/>
    <property type="match status" value="1"/>
</dbReference>
<dbReference type="Proteomes" id="UP000483286">
    <property type="component" value="Unassembled WGS sequence"/>
</dbReference>
<dbReference type="EMBL" id="WQLB01000053">
    <property type="protein sequence ID" value="MVN89313.1"/>
    <property type="molecule type" value="Genomic_DNA"/>
</dbReference>
<dbReference type="InterPro" id="IPR020094">
    <property type="entry name" value="TruA/RsuA/RluB/E/F_N"/>
</dbReference>
<feature type="active site" description="Nucleophile" evidence="4 5">
    <location>
        <position position="71"/>
    </location>
</feature>
<keyword evidence="3 4" id="KW-0413">Isomerase</keyword>
<keyword evidence="2 4" id="KW-0819">tRNA processing</keyword>
<feature type="domain" description="Pseudouridine synthase I TruA alpha/beta" evidence="8">
    <location>
        <begin position="164"/>
        <end position="264"/>
    </location>
</feature>
<evidence type="ECO:0000313" key="9">
    <source>
        <dbReference type="EMBL" id="MVN89313.1"/>
    </source>
</evidence>
<comment type="subunit">
    <text evidence="4">Homodimer.</text>
</comment>
<gene>
    <name evidence="4 9" type="primary">truA</name>
    <name evidence="9" type="ORF">GO986_21490</name>
</gene>
<dbReference type="NCBIfam" id="TIGR00071">
    <property type="entry name" value="hisT_truA"/>
    <property type="match status" value="1"/>
</dbReference>
<dbReference type="InterPro" id="IPR020103">
    <property type="entry name" value="PsdUridine_synth_cat_dom_sf"/>
</dbReference>
<dbReference type="InterPro" id="IPR001406">
    <property type="entry name" value="PsdUridine_synth_TruA"/>
</dbReference>
<accession>A0A7C9HUD9</accession>
<comment type="caution">
    <text evidence="9">The sequence shown here is derived from an EMBL/GenBank/DDBJ whole genome shotgun (WGS) entry which is preliminary data.</text>
</comment>
<feature type="binding site" evidence="4 6">
    <location>
        <position position="131"/>
    </location>
    <ligand>
        <name>substrate</name>
    </ligand>
</feature>
<name>A0A7C9HUD9_9DEIO</name>
<evidence type="ECO:0000313" key="10">
    <source>
        <dbReference type="Proteomes" id="UP000483286"/>
    </source>
</evidence>
<evidence type="ECO:0000256" key="7">
    <source>
        <dbReference type="RuleBase" id="RU003792"/>
    </source>
</evidence>
<dbReference type="Gene3D" id="3.30.70.580">
    <property type="entry name" value="Pseudouridine synthase I, catalytic domain, N-terminal subdomain"/>
    <property type="match status" value="1"/>
</dbReference>
<dbReference type="RefSeq" id="WP_157461571.1">
    <property type="nucleotide sequence ID" value="NZ_WQLB01000053.1"/>
</dbReference>
<dbReference type="PANTHER" id="PTHR11142:SF0">
    <property type="entry name" value="TRNA PSEUDOURIDINE SYNTHASE-LIKE 1"/>
    <property type="match status" value="1"/>
</dbReference>
<evidence type="ECO:0000256" key="6">
    <source>
        <dbReference type="PIRSR" id="PIRSR001430-2"/>
    </source>
</evidence>
<dbReference type="InterPro" id="IPR020095">
    <property type="entry name" value="PsdUridine_synth_TruA_C"/>
</dbReference>
<dbReference type="InterPro" id="IPR020097">
    <property type="entry name" value="PsdUridine_synth_TruA_a/b_dom"/>
</dbReference>
<dbReference type="SUPFAM" id="SSF55120">
    <property type="entry name" value="Pseudouridine synthase"/>
    <property type="match status" value="1"/>
</dbReference>
<dbReference type="Pfam" id="PF01416">
    <property type="entry name" value="PseudoU_synth_1"/>
    <property type="match status" value="1"/>
</dbReference>
<comment type="caution">
    <text evidence="4">Lacks conserved residue(s) required for the propagation of feature annotation.</text>
</comment>
<sequence length="276" mass="29336">MLPSSPSPAPTSAFRPPAGFQRVRLTLAWDGAPYAGWQAQPNAPSVQDTLHAACARLGGGAFRAVAAGRTDTGVHAEAMPAHIDLPAAFRVPLPRLARALNAWLPPSVAVLEAAAAAPGFHARFSCLERRYVYRLLVSPQRHPLWQGRALHVPHALDADAMNAAARLLTGTHDFAAFATQEDRQTVRELRRLEVVPGPEVWAIHVHGESFLRHMVRGLVGTLLLAGQGRLDAAGVQAVLTSRERAQAGANVAAGGLYFAGALYPDAPASTTSRSSR</sequence>
<keyword evidence="10" id="KW-1185">Reference proteome</keyword>
<evidence type="ECO:0000256" key="5">
    <source>
        <dbReference type="PIRSR" id="PIRSR001430-1"/>
    </source>
</evidence>
<evidence type="ECO:0000256" key="2">
    <source>
        <dbReference type="ARBA" id="ARBA00022694"/>
    </source>
</evidence>
<proteinExistence type="inferred from homology"/>
<dbReference type="GO" id="GO:0003723">
    <property type="term" value="F:RNA binding"/>
    <property type="evidence" value="ECO:0007669"/>
    <property type="project" value="InterPro"/>
</dbReference>
<evidence type="ECO:0000256" key="1">
    <source>
        <dbReference type="ARBA" id="ARBA00009375"/>
    </source>
</evidence>
<protein>
    <recommendedName>
        <fullName evidence="4">tRNA pseudouridine synthase A</fullName>
        <ecNumber evidence="4">5.4.99.12</ecNumber>
    </recommendedName>
    <alternativeName>
        <fullName evidence="4">tRNA pseudouridine(38-40) synthase</fullName>
    </alternativeName>
    <alternativeName>
        <fullName evidence="4">tRNA pseudouridylate synthase I</fullName>
    </alternativeName>
    <alternativeName>
        <fullName evidence="4">tRNA-uridine isomerase I</fullName>
    </alternativeName>
</protein>
<evidence type="ECO:0000259" key="8">
    <source>
        <dbReference type="Pfam" id="PF01416"/>
    </source>
</evidence>
<dbReference type="AlphaFoldDB" id="A0A7C9HUD9"/>
<dbReference type="PANTHER" id="PTHR11142">
    <property type="entry name" value="PSEUDOURIDYLATE SYNTHASE"/>
    <property type="match status" value="1"/>
</dbReference>
<dbReference type="CDD" id="cd02570">
    <property type="entry name" value="PseudoU_synth_EcTruA"/>
    <property type="match status" value="1"/>
</dbReference>
<comment type="similarity">
    <text evidence="1 4 7">Belongs to the tRNA pseudouridine synthase TruA family.</text>
</comment>
<reference evidence="9 10" key="1">
    <citation type="submission" date="2019-12" db="EMBL/GenBank/DDBJ databases">
        <title>Deinococcus sp. HMF7620 Genome sequencing and assembly.</title>
        <authorList>
            <person name="Kang H."/>
            <person name="Kim H."/>
            <person name="Joh K."/>
        </authorList>
    </citation>
    <scope>NUCLEOTIDE SEQUENCE [LARGE SCALE GENOMIC DNA]</scope>
    <source>
        <strain evidence="9 10">HMF7620</strain>
    </source>
</reference>
<evidence type="ECO:0000256" key="4">
    <source>
        <dbReference type="HAMAP-Rule" id="MF_00171"/>
    </source>
</evidence>
<dbReference type="EC" id="5.4.99.12" evidence="4"/>
<dbReference type="GO" id="GO:0031119">
    <property type="term" value="P:tRNA pseudouridine synthesis"/>
    <property type="evidence" value="ECO:0007669"/>
    <property type="project" value="UniProtKB-UniRule"/>
</dbReference>
<comment type="catalytic activity">
    <reaction evidence="4 7">
        <text>uridine(38/39/40) in tRNA = pseudouridine(38/39/40) in tRNA</text>
        <dbReference type="Rhea" id="RHEA:22376"/>
        <dbReference type="Rhea" id="RHEA-COMP:10085"/>
        <dbReference type="Rhea" id="RHEA-COMP:10087"/>
        <dbReference type="ChEBI" id="CHEBI:65314"/>
        <dbReference type="ChEBI" id="CHEBI:65315"/>
        <dbReference type="EC" id="5.4.99.12"/>
    </reaction>
</comment>
<dbReference type="Gene3D" id="3.30.70.660">
    <property type="entry name" value="Pseudouridine synthase I, catalytic domain, C-terminal subdomain"/>
    <property type="match status" value="1"/>
</dbReference>
<organism evidence="9 10">
    <name type="scientific">Deinococcus arboris</name>
    <dbReference type="NCBI Taxonomy" id="2682977"/>
    <lineage>
        <taxon>Bacteria</taxon>
        <taxon>Thermotogati</taxon>
        <taxon>Deinococcota</taxon>
        <taxon>Deinococci</taxon>
        <taxon>Deinococcales</taxon>
        <taxon>Deinococcaceae</taxon>
        <taxon>Deinococcus</taxon>
    </lineage>
</organism>
<dbReference type="GO" id="GO:0160147">
    <property type="term" value="F:tRNA pseudouridine(38-40) synthase activity"/>
    <property type="evidence" value="ECO:0007669"/>
    <property type="project" value="UniProtKB-EC"/>
</dbReference>
<dbReference type="HAMAP" id="MF_00171">
    <property type="entry name" value="TruA"/>
    <property type="match status" value="1"/>
</dbReference>